<dbReference type="PROSITE" id="PS51387">
    <property type="entry name" value="FAD_PCMH"/>
    <property type="match status" value="1"/>
</dbReference>
<proteinExistence type="predicted"/>
<evidence type="ECO:0000256" key="5">
    <source>
        <dbReference type="SAM" id="MobiDB-lite"/>
    </source>
</evidence>
<evidence type="ECO:0000256" key="2">
    <source>
        <dbReference type="ARBA" id="ARBA00022630"/>
    </source>
</evidence>
<dbReference type="RefSeq" id="WP_208471501.1">
    <property type="nucleotide sequence ID" value="NZ_JAGFNS010000027.1"/>
</dbReference>
<reference evidence="7 8" key="1">
    <citation type="submission" date="2021-03" db="EMBL/GenBank/DDBJ databases">
        <title>Actinoplanes flavus sp. nov., a novel actinomycete isolated from Coconut Palm rhizosphere soil.</title>
        <authorList>
            <person name="Luo X."/>
        </authorList>
    </citation>
    <scope>NUCLEOTIDE SEQUENCE [LARGE SCALE GENOMIC DNA]</scope>
    <source>
        <strain evidence="7 8">NEAU-H7</strain>
    </source>
</reference>
<dbReference type="InterPro" id="IPR016166">
    <property type="entry name" value="FAD-bd_PCMH"/>
</dbReference>
<accession>A0ABS3UUM7</accession>
<dbReference type="Gene3D" id="3.30.465.10">
    <property type="match status" value="1"/>
</dbReference>
<comment type="cofactor">
    <cofactor evidence="1">
        <name>FAD</name>
        <dbReference type="ChEBI" id="CHEBI:57692"/>
    </cofactor>
</comment>
<dbReference type="InterPro" id="IPR051914">
    <property type="entry name" value="FAD-linked_OxidoTrans_Type4"/>
</dbReference>
<evidence type="ECO:0000259" key="6">
    <source>
        <dbReference type="PROSITE" id="PS51387"/>
    </source>
</evidence>
<gene>
    <name evidence="7" type="ORF">J5X75_32805</name>
</gene>
<dbReference type="Pfam" id="PF01565">
    <property type="entry name" value="FAD_binding_4"/>
    <property type="match status" value="1"/>
</dbReference>
<evidence type="ECO:0000256" key="1">
    <source>
        <dbReference type="ARBA" id="ARBA00001974"/>
    </source>
</evidence>
<organism evidence="7 8">
    <name type="scientific">Actinoplanes flavus</name>
    <dbReference type="NCBI Taxonomy" id="2820290"/>
    <lineage>
        <taxon>Bacteria</taxon>
        <taxon>Bacillati</taxon>
        <taxon>Actinomycetota</taxon>
        <taxon>Actinomycetes</taxon>
        <taxon>Micromonosporales</taxon>
        <taxon>Micromonosporaceae</taxon>
        <taxon>Actinoplanes</taxon>
    </lineage>
</organism>
<dbReference type="PANTHER" id="PTHR42934">
    <property type="entry name" value="GLYCOLATE OXIDASE SUBUNIT GLCD"/>
    <property type="match status" value="1"/>
</dbReference>
<dbReference type="EMBL" id="JAGFNS010000027">
    <property type="protein sequence ID" value="MBO3742298.1"/>
    <property type="molecule type" value="Genomic_DNA"/>
</dbReference>
<dbReference type="SUPFAM" id="SSF55103">
    <property type="entry name" value="FAD-linked oxidases, C-terminal domain"/>
    <property type="match status" value="1"/>
</dbReference>
<keyword evidence="2" id="KW-0285">Flavoprotein</keyword>
<dbReference type="InterPro" id="IPR016164">
    <property type="entry name" value="FAD-linked_Oxase-like_C"/>
</dbReference>
<dbReference type="Proteomes" id="UP000679690">
    <property type="component" value="Unassembled WGS sequence"/>
</dbReference>
<evidence type="ECO:0000256" key="3">
    <source>
        <dbReference type="ARBA" id="ARBA00022827"/>
    </source>
</evidence>
<comment type="caution">
    <text evidence="7">The sequence shown here is derived from an EMBL/GenBank/DDBJ whole genome shotgun (WGS) entry which is preliminary data.</text>
</comment>
<dbReference type="PANTHER" id="PTHR42934:SF1">
    <property type="entry name" value="GLYCOLATE OXIDASE SUBUNIT GLCD"/>
    <property type="match status" value="1"/>
</dbReference>
<dbReference type="Gene3D" id="1.10.45.10">
    <property type="entry name" value="Vanillyl-alcohol Oxidase, Chain A, domain 4"/>
    <property type="match status" value="1"/>
</dbReference>
<evidence type="ECO:0000313" key="8">
    <source>
        <dbReference type="Proteomes" id="UP000679690"/>
    </source>
</evidence>
<sequence length="485" mass="50847">MSIDALAVRLRAEMSPDQVLTDRQQLRTYECDGLAHYRVIPALVALPHTAGEVAAVVRACAEAGVPFVARGSGTGLSGGALPHAAGVLIVTSQLREILSLRPEDERAVVQPGVVNLQVSTVSKEHGYYYAPDPSSQQICSIGGNVAENAGGAHCLKYGFTTNHVTGLEVVTPDGDLVRLGGAAPDTPGYDLLGAFVGSEGTLGVATEVTVRLTRLPETVRTLLAAFHGTDQAGAATSAIIAAGVVPAAIEMMDALSIEAAEAAVHCGYPAGAGAVLIVELDGPSAEVAAQFDEVSRLCAENGAFETRVAADDDERQLIWRGRKSAFAAVGRISPDYIVQDGVIPRTALPEVLRRIDEVASSHGVRVANVFHAGDGNLHPLVLFDARVRGEEDRAETVSGAIIDLCIEYGGSITGEHGVGVEKAHYMPRMFSDTDLDTMQLVRCAFDPGGLANPGKIFPTPRLCGERPGRRSGPHPLQESGVAEIF</sequence>
<feature type="region of interest" description="Disordered" evidence="5">
    <location>
        <begin position="465"/>
        <end position="485"/>
    </location>
</feature>
<dbReference type="InterPro" id="IPR036318">
    <property type="entry name" value="FAD-bd_PCMH-like_sf"/>
</dbReference>
<dbReference type="InterPro" id="IPR004113">
    <property type="entry name" value="FAD-bd_oxidored_4_C"/>
</dbReference>
<evidence type="ECO:0000313" key="7">
    <source>
        <dbReference type="EMBL" id="MBO3742298.1"/>
    </source>
</evidence>
<evidence type="ECO:0000256" key="4">
    <source>
        <dbReference type="ARBA" id="ARBA00023002"/>
    </source>
</evidence>
<dbReference type="InterPro" id="IPR016169">
    <property type="entry name" value="FAD-bd_PCMH_sub2"/>
</dbReference>
<feature type="domain" description="FAD-binding PCMH-type" evidence="6">
    <location>
        <begin position="37"/>
        <end position="215"/>
    </location>
</feature>
<name>A0ABS3UUM7_9ACTN</name>
<dbReference type="SUPFAM" id="SSF56176">
    <property type="entry name" value="FAD-binding/transporter-associated domain-like"/>
    <property type="match status" value="1"/>
</dbReference>
<dbReference type="InterPro" id="IPR016171">
    <property type="entry name" value="Vanillyl_alc_oxidase_C-sub2"/>
</dbReference>
<keyword evidence="3" id="KW-0274">FAD</keyword>
<dbReference type="Pfam" id="PF02913">
    <property type="entry name" value="FAD-oxidase_C"/>
    <property type="match status" value="1"/>
</dbReference>
<protein>
    <submittedName>
        <fullName evidence="7">FAD-binding protein</fullName>
    </submittedName>
</protein>
<keyword evidence="4" id="KW-0560">Oxidoreductase</keyword>
<dbReference type="InterPro" id="IPR006094">
    <property type="entry name" value="Oxid_FAD_bind_N"/>
</dbReference>
<dbReference type="Gene3D" id="3.30.70.2740">
    <property type="match status" value="1"/>
</dbReference>
<keyword evidence="8" id="KW-1185">Reference proteome</keyword>